<organism evidence="1 2">
    <name type="scientific">Paraburkholderia megapolitana</name>
    <dbReference type="NCBI Taxonomy" id="420953"/>
    <lineage>
        <taxon>Bacteria</taxon>
        <taxon>Pseudomonadati</taxon>
        <taxon>Pseudomonadota</taxon>
        <taxon>Betaproteobacteria</taxon>
        <taxon>Burkholderiales</taxon>
        <taxon>Burkholderiaceae</taxon>
        <taxon>Paraburkholderia</taxon>
    </lineage>
</organism>
<dbReference type="EMBL" id="FOQU01000005">
    <property type="protein sequence ID" value="SFJ16013.1"/>
    <property type="molecule type" value="Genomic_DNA"/>
</dbReference>
<accession>A0A1I3P394</accession>
<dbReference type="AlphaFoldDB" id="A0A1I3P394"/>
<reference evidence="1 2" key="1">
    <citation type="submission" date="2016-10" db="EMBL/GenBank/DDBJ databases">
        <authorList>
            <person name="de Groot N.N."/>
        </authorList>
    </citation>
    <scope>NUCLEOTIDE SEQUENCE [LARGE SCALE GENOMIC DNA]</scope>
    <source>
        <strain evidence="1 2">LMG 23650</strain>
    </source>
</reference>
<keyword evidence="2" id="KW-1185">Reference proteome</keyword>
<evidence type="ECO:0000313" key="2">
    <source>
        <dbReference type="Proteomes" id="UP000199548"/>
    </source>
</evidence>
<evidence type="ECO:0000313" key="1">
    <source>
        <dbReference type="EMBL" id="SFJ16013.1"/>
    </source>
</evidence>
<dbReference type="RefSeq" id="WP_091014693.1">
    <property type="nucleotide sequence ID" value="NZ_CP041745.1"/>
</dbReference>
<sequence>MAKWLSRLMQQRAPTPEKAATSMLVNARMQLFTAEQRVIDANIQLEYWRARVLFLEDVQTRGIQPSASVVPKVIADFGSGRTIGPRLATGK</sequence>
<dbReference type="OrthoDB" id="8778158at2"/>
<protein>
    <recommendedName>
        <fullName evidence="3">Outer membrane efflux protein</fullName>
    </recommendedName>
</protein>
<gene>
    <name evidence="1" type="ORF">SAMN05192543_105617</name>
</gene>
<proteinExistence type="predicted"/>
<dbReference type="Proteomes" id="UP000199548">
    <property type="component" value="Unassembled WGS sequence"/>
</dbReference>
<evidence type="ECO:0008006" key="3">
    <source>
        <dbReference type="Google" id="ProtNLM"/>
    </source>
</evidence>
<name>A0A1I3P394_9BURK</name>